<feature type="region of interest" description="Disordered" evidence="6">
    <location>
        <begin position="413"/>
        <end position="444"/>
    </location>
</feature>
<dbReference type="InterPro" id="IPR027109">
    <property type="entry name" value="Swc4/Dmap1"/>
</dbReference>
<dbReference type="GO" id="GO:0006281">
    <property type="term" value="P:DNA repair"/>
    <property type="evidence" value="ECO:0007669"/>
    <property type="project" value="InterPro"/>
</dbReference>
<comment type="subcellular location">
    <subcellularLocation>
        <location evidence="1">Nucleus</location>
    </subcellularLocation>
</comment>
<protein>
    <recommendedName>
        <fullName evidence="7">dAMP1 SANT/Myb-like domain-containing protein</fullName>
    </recommendedName>
</protein>
<evidence type="ECO:0000256" key="2">
    <source>
        <dbReference type="ARBA" id="ARBA00022853"/>
    </source>
</evidence>
<dbReference type="FunCoup" id="A0A2V0PF09">
    <property type="interactions" value="2176"/>
</dbReference>
<evidence type="ECO:0000256" key="3">
    <source>
        <dbReference type="ARBA" id="ARBA00023015"/>
    </source>
</evidence>
<evidence type="ECO:0000313" key="8">
    <source>
        <dbReference type="EMBL" id="GBF95675.1"/>
    </source>
</evidence>
<dbReference type="GO" id="GO:0006338">
    <property type="term" value="P:chromatin remodeling"/>
    <property type="evidence" value="ECO:0007669"/>
    <property type="project" value="InterPro"/>
</dbReference>
<organism evidence="8 9">
    <name type="scientific">Raphidocelis subcapitata</name>
    <dbReference type="NCBI Taxonomy" id="307507"/>
    <lineage>
        <taxon>Eukaryota</taxon>
        <taxon>Viridiplantae</taxon>
        <taxon>Chlorophyta</taxon>
        <taxon>core chlorophytes</taxon>
        <taxon>Chlorophyceae</taxon>
        <taxon>CS clade</taxon>
        <taxon>Sphaeropleales</taxon>
        <taxon>Selenastraceae</taxon>
        <taxon>Raphidocelis</taxon>
    </lineage>
</organism>
<dbReference type="STRING" id="307507.A0A2V0PF09"/>
<accession>A0A2V0PF09</accession>
<evidence type="ECO:0000256" key="6">
    <source>
        <dbReference type="SAM" id="MobiDB-lite"/>
    </source>
</evidence>
<dbReference type="AlphaFoldDB" id="A0A2V0PF09"/>
<evidence type="ECO:0000256" key="1">
    <source>
        <dbReference type="ARBA" id="ARBA00004123"/>
    </source>
</evidence>
<proteinExistence type="predicted"/>
<dbReference type="PANTHER" id="PTHR12855">
    <property type="entry name" value="DNA METHYLTRANSFERASE 1-ASSOCIATED PROTEIN 1 FAMILY MEMBER"/>
    <property type="match status" value="1"/>
</dbReference>
<sequence length="444" mass="48692">MADARDILGAAAPLAAAERKAKAPVVKRPEGMSREAFELIRNSNPIVTTQLMEELKKGKKEKPNKPTGKGAVVWRALPFLNQARTDGLQLVHWAKGFKDANGRVRDAHEGDYPFAKYNKKCPVYRYDEEEWASLIVNPESNWSREETDHLLGMVEQFDQRFIVIADRWEFPGGPPRTLEDLKERYYDIARKLLIAREGTDATLANHPLVKAPYNAAQDRQRKAALMSLLDRDTSQEDADNAVLEQARQIEERRRAEQVAAQAAAQAAAAARRAATAAPPAAAPRVATPGAPPGVAAAPGPESSFDPAYLVYPASFDNQTQPGVPTLLSPTVEPVRPERPGVYARGVFTRAMVEQQSAIILGQQAPRLVKTVEAAFAELGVPLPPRFNSRAVTGAYLAMRGEVLHLVELRRQQAARSAAQRTDAKRKTPGDAQAAAKRQKVAGKR</sequence>
<dbReference type="FunFam" id="1.10.10.60:FF:000087">
    <property type="entry name" value="DNA methyltransferase 1-associated protein 1"/>
    <property type="match status" value="1"/>
</dbReference>
<dbReference type="InParanoid" id="A0A2V0PF09"/>
<keyword evidence="5" id="KW-0539">Nucleus</keyword>
<evidence type="ECO:0000256" key="5">
    <source>
        <dbReference type="ARBA" id="ARBA00023242"/>
    </source>
</evidence>
<dbReference type="EMBL" id="BDRX01000068">
    <property type="protein sequence ID" value="GBF95675.1"/>
    <property type="molecule type" value="Genomic_DNA"/>
</dbReference>
<evidence type="ECO:0000256" key="4">
    <source>
        <dbReference type="ARBA" id="ARBA00023163"/>
    </source>
</evidence>
<dbReference type="GO" id="GO:0035267">
    <property type="term" value="C:NuA4 histone acetyltransferase complex"/>
    <property type="evidence" value="ECO:0007669"/>
    <property type="project" value="InterPro"/>
</dbReference>
<keyword evidence="3" id="KW-0805">Transcription regulation</keyword>
<feature type="region of interest" description="Disordered" evidence="6">
    <location>
        <begin position="279"/>
        <end position="298"/>
    </location>
</feature>
<comment type="caution">
    <text evidence="8">The sequence shown here is derived from an EMBL/GenBank/DDBJ whole genome shotgun (WGS) entry which is preliminary data.</text>
</comment>
<dbReference type="InterPro" id="IPR032563">
    <property type="entry name" value="DAMP1_SANT-like"/>
</dbReference>
<evidence type="ECO:0000259" key="7">
    <source>
        <dbReference type="Pfam" id="PF16282"/>
    </source>
</evidence>
<keyword evidence="9" id="KW-1185">Reference proteome</keyword>
<keyword evidence="4" id="KW-0804">Transcription</keyword>
<dbReference type="PANTHER" id="PTHR12855:SF10">
    <property type="entry name" value="DNA METHYLTRANSFERASE 1-ASSOCIATED PROTEIN 1"/>
    <property type="match status" value="1"/>
</dbReference>
<dbReference type="Proteomes" id="UP000247498">
    <property type="component" value="Unassembled WGS sequence"/>
</dbReference>
<dbReference type="OrthoDB" id="19740at2759"/>
<gene>
    <name evidence="8" type="ORF">Rsub_08657</name>
</gene>
<dbReference type="GO" id="GO:0000122">
    <property type="term" value="P:negative regulation of transcription by RNA polymerase II"/>
    <property type="evidence" value="ECO:0007669"/>
    <property type="project" value="TreeGrafter"/>
</dbReference>
<dbReference type="Gene3D" id="1.10.10.60">
    <property type="entry name" value="Homeodomain-like"/>
    <property type="match status" value="1"/>
</dbReference>
<name>A0A2V0PF09_9CHLO</name>
<dbReference type="Pfam" id="PF16282">
    <property type="entry name" value="SANT_DAMP1_like"/>
    <property type="match status" value="1"/>
</dbReference>
<feature type="domain" description="DAMP1 SANT/Myb-like" evidence="7">
    <location>
        <begin position="112"/>
        <end position="193"/>
    </location>
</feature>
<keyword evidence="2" id="KW-0156">Chromatin regulator</keyword>
<reference evidence="8 9" key="1">
    <citation type="journal article" date="2018" name="Sci. Rep.">
        <title>Raphidocelis subcapitata (=Pseudokirchneriella subcapitata) provides an insight into genome evolution and environmental adaptations in the Sphaeropleales.</title>
        <authorList>
            <person name="Suzuki S."/>
            <person name="Yamaguchi H."/>
            <person name="Nakajima N."/>
            <person name="Kawachi M."/>
        </authorList>
    </citation>
    <scope>NUCLEOTIDE SEQUENCE [LARGE SCALE GENOMIC DNA]</scope>
    <source>
        <strain evidence="8 9">NIES-35</strain>
    </source>
</reference>
<dbReference type="GO" id="GO:0000812">
    <property type="term" value="C:Swr1 complex"/>
    <property type="evidence" value="ECO:0007669"/>
    <property type="project" value="TreeGrafter"/>
</dbReference>
<evidence type="ECO:0000313" key="9">
    <source>
        <dbReference type="Proteomes" id="UP000247498"/>
    </source>
</evidence>
<dbReference type="GO" id="GO:0003714">
    <property type="term" value="F:transcription corepressor activity"/>
    <property type="evidence" value="ECO:0007669"/>
    <property type="project" value="TreeGrafter"/>
</dbReference>